<name>A0AC35F3D0_9BILA</name>
<dbReference type="WBParaSite" id="PS1159_v2.g13369.t1">
    <property type="protein sequence ID" value="PS1159_v2.g13369.t1"/>
    <property type="gene ID" value="PS1159_v2.g13369"/>
</dbReference>
<dbReference type="Proteomes" id="UP000887580">
    <property type="component" value="Unplaced"/>
</dbReference>
<evidence type="ECO:0000313" key="2">
    <source>
        <dbReference type="WBParaSite" id="PS1159_v2.g13369.t1"/>
    </source>
</evidence>
<accession>A0AC35F3D0</accession>
<protein>
    <submittedName>
        <fullName evidence="2">Uncharacterized protein</fullName>
    </submittedName>
</protein>
<sequence length="265" mass="29304">MSPISALFFFLLLLNPTSAKSIGGDGGGGFGSGLMDDPMLGNIAQKMFSKFSSFLSPSNSNDLQVVGNDDDYYDDDVAAGNITKIVEEKIRQCTCAESKECIIESYRTLSICRQSCKMHLEYFGAQSSEIAECFPKNAGEAEAVNQCLKKDAPNFCSKDSAPKFIIKPSYDKKSLSIISELNIAKLTGISIIEHWNAFHSCADSCLKKKMIECFENKKCGIQLPSEYDLAKIADFCLPIKNARKQNVMKTFSCFTIQRLFAKFLS</sequence>
<organism evidence="1 2">
    <name type="scientific">Panagrolaimus sp. PS1159</name>
    <dbReference type="NCBI Taxonomy" id="55785"/>
    <lineage>
        <taxon>Eukaryota</taxon>
        <taxon>Metazoa</taxon>
        <taxon>Ecdysozoa</taxon>
        <taxon>Nematoda</taxon>
        <taxon>Chromadorea</taxon>
        <taxon>Rhabditida</taxon>
        <taxon>Tylenchina</taxon>
        <taxon>Panagrolaimomorpha</taxon>
        <taxon>Panagrolaimoidea</taxon>
        <taxon>Panagrolaimidae</taxon>
        <taxon>Panagrolaimus</taxon>
    </lineage>
</organism>
<evidence type="ECO:0000313" key="1">
    <source>
        <dbReference type="Proteomes" id="UP000887580"/>
    </source>
</evidence>
<proteinExistence type="predicted"/>
<reference evidence="2" key="1">
    <citation type="submission" date="2022-11" db="UniProtKB">
        <authorList>
            <consortium name="WormBaseParasite"/>
        </authorList>
    </citation>
    <scope>IDENTIFICATION</scope>
</reference>